<keyword evidence="3" id="KW-1185">Reference proteome</keyword>
<comment type="caution">
    <text evidence="2">The sequence shown here is derived from an EMBL/GenBank/DDBJ whole genome shotgun (WGS) entry which is preliminary data.</text>
</comment>
<organism evidence="2 3">
    <name type="scientific">Phascolomyces articulosus</name>
    <dbReference type="NCBI Taxonomy" id="60185"/>
    <lineage>
        <taxon>Eukaryota</taxon>
        <taxon>Fungi</taxon>
        <taxon>Fungi incertae sedis</taxon>
        <taxon>Mucoromycota</taxon>
        <taxon>Mucoromycotina</taxon>
        <taxon>Mucoromycetes</taxon>
        <taxon>Mucorales</taxon>
        <taxon>Lichtheimiaceae</taxon>
        <taxon>Phascolomyces</taxon>
    </lineage>
</organism>
<feature type="compositionally biased region" description="Polar residues" evidence="1">
    <location>
        <begin position="1"/>
        <end position="11"/>
    </location>
</feature>
<dbReference type="EMBL" id="JAIXMP010000008">
    <property type="protein sequence ID" value="KAI9268938.1"/>
    <property type="molecule type" value="Genomic_DNA"/>
</dbReference>
<reference evidence="2" key="2">
    <citation type="submission" date="2023-02" db="EMBL/GenBank/DDBJ databases">
        <authorList>
            <consortium name="DOE Joint Genome Institute"/>
            <person name="Mondo S.J."/>
            <person name="Chang Y."/>
            <person name="Wang Y."/>
            <person name="Ahrendt S."/>
            <person name="Andreopoulos W."/>
            <person name="Barry K."/>
            <person name="Beard J."/>
            <person name="Benny G.L."/>
            <person name="Blankenship S."/>
            <person name="Bonito G."/>
            <person name="Cuomo C."/>
            <person name="Desiro A."/>
            <person name="Gervers K.A."/>
            <person name="Hundley H."/>
            <person name="Kuo A."/>
            <person name="LaButti K."/>
            <person name="Lang B.F."/>
            <person name="Lipzen A."/>
            <person name="O'Donnell K."/>
            <person name="Pangilinan J."/>
            <person name="Reynolds N."/>
            <person name="Sandor L."/>
            <person name="Smith M.W."/>
            <person name="Tsang A."/>
            <person name="Grigoriev I.V."/>
            <person name="Stajich J.E."/>
            <person name="Spatafora J.W."/>
        </authorList>
    </citation>
    <scope>NUCLEOTIDE SEQUENCE</scope>
    <source>
        <strain evidence="2">RSA 2281</strain>
    </source>
</reference>
<gene>
    <name evidence="2" type="ORF">BDA99DRAFT_503048</name>
</gene>
<feature type="region of interest" description="Disordered" evidence="1">
    <location>
        <begin position="1"/>
        <end position="25"/>
    </location>
</feature>
<sequence>MFPQTEGSDSTKNCHRNNSDVESAQNTIQDRLQRYIQSQQNLCSSITDLDIQQGSKREQATKVALYAAELVKEAAKATVDILNTVSSYPSQGNGPRSDSMPPVYIKNKQRGNGKTRGRKNKSTSGYGRKTLPLSGETSLIFNKDEGSVEKSDDDLCIVNNAFVRSLTYLSVEGNPNKTDGEEVDSSSVGWTKDYSGMNLLVEAATLLLQQENQNGSQEEKTKSDSDDAPSFCSLKRHGSNGEIVSSSSKRHQSNKSYTTEVQVSSIPESLYCPYHECNQLAAMDLINIHKHIHECHNVVHPRFIKEKSPHEYIFKDPLTGKTINFNADCKNLLKDDDKIALVSKKLVNRELYCPYKHCVRRPGYDKVQLYCHIRKEHYPSFPRLSRIEAGCGVPIIFKTPSGQVFRFDQESSRNLLNCDQRISVWIKRYSAKKHAFILQEIAK</sequence>
<proteinExistence type="predicted"/>
<name>A0AAD5PGA0_9FUNG</name>
<feature type="compositionally biased region" description="Basic residues" evidence="1">
    <location>
        <begin position="107"/>
        <end position="121"/>
    </location>
</feature>
<feature type="compositionally biased region" description="Polar residues" evidence="1">
    <location>
        <begin position="86"/>
        <end position="96"/>
    </location>
</feature>
<reference evidence="2" key="1">
    <citation type="journal article" date="2022" name="IScience">
        <title>Evolution of zygomycete secretomes and the origins of terrestrial fungal ecologies.</title>
        <authorList>
            <person name="Chang Y."/>
            <person name="Wang Y."/>
            <person name="Mondo S."/>
            <person name="Ahrendt S."/>
            <person name="Andreopoulos W."/>
            <person name="Barry K."/>
            <person name="Beard J."/>
            <person name="Benny G.L."/>
            <person name="Blankenship S."/>
            <person name="Bonito G."/>
            <person name="Cuomo C."/>
            <person name="Desiro A."/>
            <person name="Gervers K.A."/>
            <person name="Hundley H."/>
            <person name="Kuo A."/>
            <person name="LaButti K."/>
            <person name="Lang B.F."/>
            <person name="Lipzen A."/>
            <person name="O'Donnell K."/>
            <person name="Pangilinan J."/>
            <person name="Reynolds N."/>
            <person name="Sandor L."/>
            <person name="Smith M.E."/>
            <person name="Tsang A."/>
            <person name="Grigoriev I.V."/>
            <person name="Stajich J.E."/>
            <person name="Spatafora J.W."/>
        </authorList>
    </citation>
    <scope>NUCLEOTIDE SEQUENCE</scope>
    <source>
        <strain evidence="2">RSA 2281</strain>
    </source>
</reference>
<protein>
    <submittedName>
        <fullName evidence="2">Uncharacterized protein</fullName>
    </submittedName>
</protein>
<evidence type="ECO:0000313" key="3">
    <source>
        <dbReference type="Proteomes" id="UP001209540"/>
    </source>
</evidence>
<feature type="region of interest" description="Disordered" evidence="1">
    <location>
        <begin position="212"/>
        <end position="256"/>
    </location>
</feature>
<evidence type="ECO:0000313" key="2">
    <source>
        <dbReference type="EMBL" id="KAI9268938.1"/>
    </source>
</evidence>
<dbReference type="AlphaFoldDB" id="A0AAD5PGA0"/>
<evidence type="ECO:0000256" key="1">
    <source>
        <dbReference type="SAM" id="MobiDB-lite"/>
    </source>
</evidence>
<accession>A0AAD5PGA0</accession>
<feature type="region of interest" description="Disordered" evidence="1">
    <location>
        <begin position="86"/>
        <end position="130"/>
    </location>
</feature>
<dbReference type="Proteomes" id="UP001209540">
    <property type="component" value="Unassembled WGS sequence"/>
</dbReference>